<feature type="non-terminal residue" evidence="1">
    <location>
        <position position="230"/>
    </location>
</feature>
<organism evidence="1 2">
    <name type="scientific">Spiromyces aspiralis</name>
    <dbReference type="NCBI Taxonomy" id="68401"/>
    <lineage>
        <taxon>Eukaryota</taxon>
        <taxon>Fungi</taxon>
        <taxon>Fungi incertae sedis</taxon>
        <taxon>Zoopagomycota</taxon>
        <taxon>Kickxellomycotina</taxon>
        <taxon>Kickxellomycetes</taxon>
        <taxon>Kickxellales</taxon>
        <taxon>Kickxellaceae</taxon>
        <taxon>Spiromyces</taxon>
    </lineage>
</organism>
<proteinExistence type="predicted"/>
<reference evidence="1" key="1">
    <citation type="submission" date="2022-06" db="EMBL/GenBank/DDBJ databases">
        <title>Phylogenomic reconstructions and comparative analyses of Kickxellomycotina fungi.</title>
        <authorList>
            <person name="Reynolds N.K."/>
            <person name="Stajich J.E."/>
            <person name="Barry K."/>
            <person name="Grigoriev I.V."/>
            <person name="Crous P."/>
            <person name="Smith M.E."/>
        </authorList>
    </citation>
    <scope>NUCLEOTIDE SEQUENCE</scope>
    <source>
        <strain evidence="1">RSA 2271</strain>
    </source>
</reference>
<dbReference type="EMBL" id="JAMZIH010007766">
    <property type="protein sequence ID" value="KAJ1672828.1"/>
    <property type="molecule type" value="Genomic_DNA"/>
</dbReference>
<protein>
    <submittedName>
        <fullName evidence="1">Uncharacterized protein</fullName>
    </submittedName>
</protein>
<evidence type="ECO:0000313" key="2">
    <source>
        <dbReference type="Proteomes" id="UP001145114"/>
    </source>
</evidence>
<comment type="caution">
    <text evidence="1">The sequence shown here is derived from an EMBL/GenBank/DDBJ whole genome shotgun (WGS) entry which is preliminary data.</text>
</comment>
<evidence type="ECO:0000313" key="1">
    <source>
        <dbReference type="EMBL" id="KAJ1672828.1"/>
    </source>
</evidence>
<gene>
    <name evidence="1" type="ORF">EV182_006413</name>
</gene>
<dbReference type="Proteomes" id="UP001145114">
    <property type="component" value="Unassembled WGS sequence"/>
</dbReference>
<sequence>MTIISGEDTAFGKQLAHTDKEVRDAAFERLKRYFAAKGSQLDEFDMMKIWKGLFYCFWMSDKPLVQQELAENLAKVSLGMEGDIIWMYIQCFWETLSREWMGLDRHRLDKYYLLMRRMFYYSLHSTFVRGWSDSALGRFTSVYTETVLNPTNFSSPDSLRIHVANIFVDELIRLNVEVQKSEIESKSVPVTRLLCPILFYMSRTKDVRLFKHFQENTFEPLLNQAKKTET</sequence>
<name>A0ACC1HAX0_9FUNG</name>
<accession>A0ACC1HAX0</accession>
<keyword evidence="2" id="KW-1185">Reference proteome</keyword>